<dbReference type="Proteomes" id="UP000051576">
    <property type="component" value="Unassembled WGS sequence"/>
</dbReference>
<keyword evidence="2" id="KW-0547">Nucleotide-binding</keyword>
<name>A0A0R2CC14_9LACO</name>
<dbReference type="PANTHER" id="PTHR32071:SF90">
    <property type="entry name" value="TRANSCRIPTIONAL REGULATORY PROTEIN LEVR"/>
    <property type="match status" value="1"/>
</dbReference>
<keyword evidence="1" id="KW-0808">Transferase</keyword>
<dbReference type="GO" id="GO:0016740">
    <property type="term" value="F:transferase activity"/>
    <property type="evidence" value="ECO:0007669"/>
    <property type="project" value="UniProtKB-KW"/>
</dbReference>
<dbReference type="InterPro" id="IPR011608">
    <property type="entry name" value="PRD"/>
</dbReference>
<dbReference type="InterPro" id="IPR036634">
    <property type="entry name" value="PRD_sf"/>
</dbReference>
<dbReference type="GO" id="GO:0009401">
    <property type="term" value="P:phosphoenolpyruvate-dependent sugar phosphotransferase system"/>
    <property type="evidence" value="ECO:0007669"/>
    <property type="project" value="InterPro"/>
</dbReference>
<dbReference type="PROSITE" id="PS51372">
    <property type="entry name" value="PRD_2"/>
    <property type="match status" value="1"/>
</dbReference>
<evidence type="ECO:0000256" key="1">
    <source>
        <dbReference type="ARBA" id="ARBA00022679"/>
    </source>
</evidence>
<dbReference type="PANTHER" id="PTHR32071">
    <property type="entry name" value="TRANSCRIPTIONAL REGULATORY PROTEIN"/>
    <property type="match status" value="1"/>
</dbReference>
<dbReference type="GO" id="GO:0005524">
    <property type="term" value="F:ATP binding"/>
    <property type="evidence" value="ECO:0007669"/>
    <property type="project" value="UniProtKB-KW"/>
</dbReference>
<reference evidence="7 8" key="1">
    <citation type="journal article" date="2015" name="Genome Announc.">
        <title>Expanding the biotechnology potential of lactobacilli through comparative genomics of 213 strains and associated genera.</title>
        <authorList>
            <person name="Sun Z."/>
            <person name="Harris H.M."/>
            <person name="McCann A."/>
            <person name="Guo C."/>
            <person name="Argimon S."/>
            <person name="Zhang W."/>
            <person name="Yang X."/>
            <person name="Jeffery I.B."/>
            <person name="Cooney J.C."/>
            <person name="Kagawa T.F."/>
            <person name="Liu W."/>
            <person name="Song Y."/>
            <person name="Salvetti E."/>
            <person name="Wrobel A."/>
            <person name="Rasinkangas P."/>
            <person name="Parkhill J."/>
            <person name="Rea M.C."/>
            <person name="O'Sullivan O."/>
            <person name="Ritari J."/>
            <person name="Douillard F.P."/>
            <person name="Paul Ross R."/>
            <person name="Yang R."/>
            <person name="Briner A.E."/>
            <person name="Felis G.E."/>
            <person name="de Vos W.M."/>
            <person name="Barrangou R."/>
            <person name="Klaenhammer T.R."/>
            <person name="Caufield P.W."/>
            <person name="Cui Y."/>
            <person name="Zhang H."/>
            <person name="O'Toole P.W."/>
        </authorList>
    </citation>
    <scope>NUCLEOTIDE SEQUENCE [LARGE SCALE GENOMIC DNA]</scope>
    <source>
        <strain evidence="7 8">DSM 20605</strain>
    </source>
</reference>
<dbReference type="InterPro" id="IPR027417">
    <property type="entry name" value="P-loop_NTPase"/>
</dbReference>
<keyword evidence="3" id="KW-0067">ATP-binding</keyword>
<dbReference type="SUPFAM" id="SSF63520">
    <property type="entry name" value="PTS-regulatory domain, PRD"/>
    <property type="match status" value="2"/>
</dbReference>
<dbReference type="AlphaFoldDB" id="A0A0R2CC14"/>
<dbReference type="EMBL" id="AYYX01000017">
    <property type="protein sequence ID" value="KRM88917.1"/>
    <property type="molecule type" value="Genomic_DNA"/>
</dbReference>
<evidence type="ECO:0000256" key="2">
    <source>
        <dbReference type="ARBA" id="ARBA00022741"/>
    </source>
</evidence>
<dbReference type="Pfam" id="PF03610">
    <property type="entry name" value="EIIA-man"/>
    <property type="match status" value="1"/>
</dbReference>
<dbReference type="GO" id="GO:0006355">
    <property type="term" value="P:regulation of DNA-templated transcription"/>
    <property type="evidence" value="ECO:0007669"/>
    <property type="project" value="InterPro"/>
</dbReference>
<evidence type="ECO:0000259" key="5">
    <source>
        <dbReference type="PROSITE" id="PS51096"/>
    </source>
</evidence>
<evidence type="ECO:0000313" key="7">
    <source>
        <dbReference type="EMBL" id="KRM88917.1"/>
    </source>
</evidence>
<dbReference type="Gene3D" id="1.10.1790.10">
    <property type="entry name" value="PRD domain"/>
    <property type="match status" value="1"/>
</dbReference>
<dbReference type="InterPro" id="IPR036662">
    <property type="entry name" value="PTS_EIIA_man-typ_sf"/>
</dbReference>
<feature type="domain" description="PTS EIIA type-4" evidence="5">
    <location>
        <begin position="576"/>
        <end position="704"/>
    </location>
</feature>
<evidence type="ECO:0000313" key="8">
    <source>
        <dbReference type="Proteomes" id="UP000051576"/>
    </source>
</evidence>
<dbReference type="PATRIC" id="fig|1133569.4.peg.593"/>
<accession>A0A0R2CC14</accession>
<dbReference type="CDD" id="cd00009">
    <property type="entry name" value="AAA"/>
    <property type="match status" value="1"/>
</dbReference>
<dbReference type="Gene3D" id="3.40.50.300">
    <property type="entry name" value="P-loop containing nucleotide triphosphate hydrolases"/>
    <property type="match status" value="1"/>
</dbReference>
<feature type="domain" description="PRD" evidence="6">
    <location>
        <begin position="470"/>
        <end position="575"/>
    </location>
</feature>
<evidence type="ECO:0000256" key="3">
    <source>
        <dbReference type="ARBA" id="ARBA00022840"/>
    </source>
</evidence>
<evidence type="ECO:0000259" key="6">
    <source>
        <dbReference type="PROSITE" id="PS51372"/>
    </source>
</evidence>
<evidence type="ECO:0000259" key="4">
    <source>
        <dbReference type="PROSITE" id="PS50045"/>
    </source>
</evidence>
<dbReference type="GO" id="GO:0016020">
    <property type="term" value="C:membrane"/>
    <property type="evidence" value="ECO:0007669"/>
    <property type="project" value="InterPro"/>
</dbReference>
<protein>
    <submittedName>
        <fullName evidence="7">Ntrc family transcriptional regulator</fullName>
    </submittedName>
</protein>
<comment type="caution">
    <text evidence="7">The sequence shown here is derived from an EMBL/GenBank/DDBJ whole genome shotgun (WGS) entry which is preliminary data.</text>
</comment>
<dbReference type="RefSeq" id="WP_056970531.1">
    <property type="nucleotide sequence ID" value="NZ_AYYX01000017.1"/>
</dbReference>
<dbReference type="Gene3D" id="3.40.50.510">
    <property type="entry name" value="Phosphotransferase system, mannose-type IIA component"/>
    <property type="match status" value="1"/>
</dbReference>
<dbReference type="SUPFAM" id="SSF53062">
    <property type="entry name" value="PTS system fructose IIA component-like"/>
    <property type="match status" value="1"/>
</dbReference>
<dbReference type="PROSITE" id="PS50045">
    <property type="entry name" value="SIGMA54_INTERACT_4"/>
    <property type="match status" value="1"/>
</dbReference>
<gene>
    <name evidence="7" type="ORF">FD21_GL000555</name>
</gene>
<dbReference type="InterPro" id="IPR002078">
    <property type="entry name" value="Sigma_54_int"/>
</dbReference>
<organism evidence="7 8">
    <name type="scientific">Liquorilactobacillus vini DSM 20605</name>
    <dbReference type="NCBI Taxonomy" id="1133569"/>
    <lineage>
        <taxon>Bacteria</taxon>
        <taxon>Bacillati</taxon>
        <taxon>Bacillota</taxon>
        <taxon>Bacilli</taxon>
        <taxon>Lactobacillales</taxon>
        <taxon>Lactobacillaceae</taxon>
        <taxon>Liquorilactobacillus</taxon>
    </lineage>
</organism>
<proteinExistence type="predicted"/>
<dbReference type="SMART" id="SM00382">
    <property type="entry name" value="AAA"/>
    <property type="match status" value="1"/>
</dbReference>
<feature type="domain" description="Sigma-54 factor interaction" evidence="4">
    <location>
        <begin position="123"/>
        <end position="357"/>
    </location>
</feature>
<dbReference type="SUPFAM" id="SSF52540">
    <property type="entry name" value="P-loop containing nucleoside triphosphate hydrolases"/>
    <property type="match status" value="1"/>
</dbReference>
<dbReference type="Pfam" id="PF00158">
    <property type="entry name" value="Sigma54_activat"/>
    <property type="match status" value="1"/>
</dbReference>
<dbReference type="InterPro" id="IPR004701">
    <property type="entry name" value="PTS_EIIA_man-typ"/>
</dbReference>
<keyword evidence="8" id="KW-1185">Reference proteome</keyword>
<dbReference type="InterPro" id="IPR003593">
    <property type="entry name" value="AAA+_ATPase"/>
</dbReference>
<dbReference type="Pfam" id="PF00874">
    <property type="entry name" value="PRD"/>
    <property type="match status" value="1"/>
</dbReference>
<dbReference type="PROSITE" id="PS51096">
    <property type="entry name" value="PTS_EIIA_TYPE_4"/>
    <property type="match status" value="1"/>
</dbReference>
<dbReference type="STRING" id="1133569.FD21_GL000555"/>
<sequence>MRRIEKIFQCLLKIWNKADYEYLLKVQGTTTAELAVKLGLARANVSADLNKLVRLGEILKIKTFPIKYVPVEVVSKQLKLKQLYYYEINNLNDLLNTDQVEKIKQGPTAQRKNSFFQNPLNEMIGYTGSLKKATSQAKAAIMYPPHGLHMMLVGPTGVGKTYFANKIFAYAQYKGIFSAETPFVSFNCADCYNNPQLLLSTLFGYVKGAFTGADKDQPGLVEQAAGGVLLLDEVHRLPPEGQEMLFYFIDNGTFKRLGESEKNRRANVLIICATTEDPNSTLLKTFLRRIPMTIEIPTLDERPLSEKIELAKFLFQHEADRINKDLNVKIDVFTALLLANNYGNVGELKSQIQLTCAQAFLNSIDSNQVEVGLHDLPEDLRQFWLENPARVRRSAHVSRYLDTKTVFYVGKKSQVLEKDNIYELIENKVHHLQRQGIAPEDIHQYIMTDIRLHIKHFFKQPLPKNKLSKFIDPKISNFVEKLKKIAEANLKVHLDQRFIYYLGMHIDAFFKRGNQTELLLKDEVEKIKKLHFAEYQVALIFQKEITATFSVKVPDIEVIYLTMLLSSIRTLSEKKQVGVLVVAHGNSTASSMVKVATDLLGKGNIAALDMPLTVSPGEIVRQMAIMVKKLDQERGILLLVDMGSLGMMNNRLEKMTGVKLRTIKNVTTTIVLDVLRKINYIDMDLNAIYSSVERDVAHLANNQLIVAKEAKIILSICMSGTGTAEKLKQIIKKIIQKIGATEVVQVKTVSVLKMNEIIPQLAEKFKIIAAVGTKRPSMSLPYISLEDLIAGNGEQRLISIISRQGDLPPVIEDRNVVVASMCEDVLKKHLIYLNPTIACKLLQNWLLQLQLQLGVDFSNSQQIKCIIHTAFALERCIRSQTLKYTERPSKKLLKSLPVIEATLNDVTAALKVKIPAGELYFIAECVLDD</sequence>